<reference evidence="2" key="1">
    <citation type="submission" date="2020-01" db="EMBL/GenBank/DDBJ databases">
        <authorList>
            <consortium name="DOE Joint Genome Institute"/>
            <person name="Haridas S."/>
            <person name="Albert R."/>
            <person name="Binder M."/>
            <person name="Bloem J."/>
            <person name="Labutti K."/>
            <person name="Salamov A."/>
            <person name="Andreopoulos B."/>
            <person name="Baker S.E."/>
            <person name="Barry K."/>
            <person name="Bills G."/>
            <person name="Bluhm B.H."/>
            <person name="Cannon C."/>
            <person name="Castanera R."/>
            <person name="Culley D.E."/>
            <person name="Daum C."/>
            <person name="Ezra D."/>
            <person name="Gonzalez J.B."/>
            <person name="Henrissat B."/>
            <person name="Kuo A."/>
            <person name="Liang C."/>
            <person name="Lipzen A."/>
            <person name="Lutzoni F."/>
            <person name="Magnuson J."/>
            <person name="Mondo S."/>
            <person name="Nolan M."/>
            <person name="Ohm R."/>
            <person name="Pangilinan J."/>
            <person name="Park H.-J."/>
            <person name="Ramirez L."/>
            <person name="Alfaro M."/>
            <person name="Sun H."/>
            <person name="Tritt A."/>
            <person name="Yoshinaga Y."/>
            <person name="Zwiers L.-H."/>
            <person name="Turgeon B.G."/>
            <person name="Goodwin S.B."/>
            <person name="Spatafora J.W."/>
            <person name="Crous P.W."/>
            <person name="Grigoriev I.V."/>
        </authorList>
    </citation>
    <scope>NUCLEOTIDE SEQUENCE</scope>
    <source>
        <strain evidence="2">CBS 394.84</strain>
    </source>
</reference>
<dbReference type="EMBL" id="ML976616">
    <property type="protein sequence ID" value="KAF1845498.1"/>
    <property type="molecule type" value="Genomic_DNA"/>
</dbReference>
<evidence type="ECO:0000313" key="3">
    <source>
        <dbReference type="Proteomes" id="UP000800039"/>
    </source>
</evidence>
<dbReference type="RefSeq" id="XP_040788061.1">
    <property type="nucleotide sequence ID" value="XM_040926544.1"/>
</dbReference>
<dbReference type="OrthoDB" id="5211263at2759"/>
<dbReference type="GeneID" id="63843795"/>
<dbReference type="Proteomes" id="UP000800039">
    <property type="component" value="Unassembled WGS sequence"/>
</dbReference>
<evidence type="ECO:0000313" key="2">
    <source>
        <dbReference type="EMBL" id="KAF1845498.1"/>
    </source>
</evidence>
<accession>A0A9P4L8Q0</accession>
<keyword evidence="1" id="KW-0472">Membrane</keyword>
<keyword evidence="3" id="KW-1185">Reference proteome</keyword>
<feature type="transmembrane region" description="Helical" evidence="1">
    <location>
        <begin position="83"/>
        <end position="106"/>
    </location>
</feature>
<feature type="transmembrane region" description="Helical" evidence="1">
    <location>
        <begin position="12"/>
        <end position="36"/>
    </location>
</feature>
<evidence type="ECO:0008006" key="4">
    <source>
        <dbReference type="Google" id="ProtNLM"/>
    </source>
</evidence>
<keyword evidence="1" id="KW-1133">Transmembrane helix</keyword>
<evidence type="ECO:0000256" key="1">
    <source>
        <dbReference type="SAM" id="Phobius"/>
    </source>
</evidence>
<organism evidence="2 3">
    <name type="scientific">Cucurbitaria berberidis CBS 394.84</name>
    <dbReference type="NCBI Taxonomy" id="1168544"/>
    <lineage>
        <taxon>Eukaryota</taxon>
        <taxon>Fungi</taxon>
        <taxon>Dikarya</taxon>
        <taxon>Ascomycota</taxon>
        <taxon>Pezizomycotina</taxon>
        <taxon>Dothideomycetes</taxon>
        <taxon>Pleosporomycetidae</taxon>
        <taxon>Pleosporales</taxon>
        <taxon>Pleosporineae</taxon>
        <taxon>Cucurbitariaceae</taxon>
        <taxon>Cucurbitaria</taxon>
    </lineage>
</organism>
<protein>
    <recommendedName>
        <fullName evidence="4">MARVEL domain-containing protein</fullName>
    </recommendedName>
</protein>
<feature type="transmembrane region" description="Helical" evidence="1">
    <location>
        <begin position="48"/>
        <end position="74"/>
    </location>
</feature>
<name>A0A9P4L8Q0_9PLEO</name>
<keyword evidence="1" id="KW-0812">Transmembrane</keyword>
<feature type="transmembrane region" description="Helical" evidence="1">
    <location>
        <begin position="112"/>
        <end position="133"/>
    </location>
</feature>
<dbReference type="AlphaFoldDB" id="A0A9P4L8Q0"/>
<gene>
    <name evidence="2" type="ORF">K460DRAFT_109996</name>
</gene>
<comment type="caution">
    <text evidence="2">The sequence shown here is derived from an EMBL/GenBank/DDBJ whole genome shotgun (WGS) entry which is preliminary data.</text>
</comment>
<proteinExistence type="predicted"/>
<sequence length="218" mass="24086">MAQQPVLWQKRVLVPFWTVRIFIMIIIIATYAWVLQSVNNIKDVAKPAIASVVVFMLFIIIVLLMDILAIVLFLRDALKPGNFLIMNCIQTGFWAVVLIINFVAIGRGKSSVGIGFSIFIFLTFVGLLIYSIIGYTRAKKAAQLGQYAPAHNPAAPAPATYPAPYPTQYQNANPYQQTTAYSHTPEPVELQAGHLPPYQAGAAGDYYSQQPQKPANVM</sequence>